<feature type="domain" description="AraC effector-binding" evidence="1">
    <location>
        <begin position="1"/>
        <end position="155"/>
    </location>
</feature>
<dbReference type="EMBL" id="QWKZ01000003">
    <property type="protein sequence ID" value="RIH89923.1"/>
    <property type="molecule type" value="Genomic_DNA"/>
</dbReference>
<evidence type="ECO:0000313" key="2">
    <source>
        <dbReference type="EMBL" id="RIH89923.1"/>
    </source>
</evidence>
<dbReference type="InterPro" id="IPR010499">
    <property type="entry name" value="AraC_E-bd"/>
</dbReference>
<dbReference type="RefSeq" id="WP_119358890.1">
    <property type="nucleotide sequence ID" value="NZ_QWKZ01000003.1"/>
</dbReference>
<dbReference type="InterPro" id="IPR053182">
    <property type="entry name" value="YobU-like_regulator"/>
</dbReference>
<dbReference type="AlphaFoldDB" id="A0A399F1J6"/>
<keyword evidence="3" id="KW-1185">Reference proteome</keyword>
<dbReference type="SMART" id="SM00871">
    <property type="entry name" value="AraC_E_bind"/>
    <property type="match status" value="1"/>
</dbReference>
<comment type="caution">
    <text evidence="2">The sequence shown here is derived from an EMBL/GenBank/DDBJ whole genome shotgun (WGS) entry which is preliminary data.</text>
</comment>
<dbReference type="PANTHER" id="PTHR36444">
    <property type="entry name" value="TRANSCRIPTIONAL REGULATOR PROTEIN YOBU-RELATED"/>
    <property type="match status" value="1"/>
</dbReference>
<dbReference type="Proteomes" id="UP000265800">
    <property type="component" value="Unassembled WGS sequence"/>
</dbReference>
<protein>
    <submittedName>
        <fullName evidence="2">Integron-associated effector binding protein</fullName>
    </submittedName>
</protein>
<gene>
    <name evidence="2" type="ORF">Mlute_00171</name>
</gene>
<accession>A0A399F1J6</accession>
<dbReference type="Pfam" id="PF14526">
    <property type="entry name" value="Cass2"/>
    <property type="match status" value="1"/>
</dbReference>
<proteinExistence type="predicted"/>
<name>A0A399F1J6_9DEIN</name>
<evidence type="ECO:0000313" key="3">
    <source>
        <dbReference type="Proteomes" id="UP000265800"/>
    </source>
</evidence>
<dbReference type="Gene3D" id="3.20.80.10">
    <property type="entry name" value="Regulatory factor, effector binding domain"/>
    <property type="match status" value="1"/>
</dbReference>
<sequence length="155" mass="17548">MERPILTREWGFLVAGYAVRTAHSAEADPSRARLPGLWAQLEGGALELALPRRLAKGKPFVVYHDYDADQDRCTMLVGYQVRGLEDVPDGLAALNVPSGRYLMFTAQGPQPQTARRAWVEVEAYFRQPHAPRRAYSFDFEVYENHLRASIFVAVR</sequence>
<reference evidence="2 3" key="1">
    <citation type="submission" date="2018-08" db="EMBL/GenBank/DDBJ databases">
        <title>Meiothermus luteus KCTC 52599 genome sequencing project.</title>
        <authorList>
            <person name="Da Costa M.S."/>
            <person name="Albuquerque L."/>
            <person name="Raposo P."/>
            <person name="Froufe H.J.C."/>
            <person name="Barroso C.S."/>
            <person name="Egas C."/>
        </authorList>
    </citation>
    <scope>NUCLEOTIDE SEQUENCE [LARGE SCALE GENOMIC DNA]</scope>
    <source>
        <strain evidence="2 3">KCTC 52599</strain>
    </source>
</reference>
<dbReference type="PANTHER" id="PTHR36444:SF2">
    <property type="entry name" value="TRANSCRIPTIONAL REGULATOR PROTEIN YOBU-RELATED"/>
    <property type="match status" value="1"/>
</dbReference>
<evidence type="ECO:0000259" key="1">
    <source>
        <dbReference type="SMART" id="SM00871"/>
    </source>
</evidence>
<dbReference type="InterPro" id="IPR011256">
    <property type="entry name" value="Reg_factor_effector_dom_sf"/>
</dbReference>
<dbReference type="OrthoDB" id="9801008at2"/>
<dbReference type="InterPro" id="IPR029441">
    <property type="entry name" value="Cass2"/>
</dbReference>
<dbReference type="SUPFAM" id="SSF55136">
    <property type="entry name" value="Probable bacterial effector-binding domain"/>
    <property type="match status" value="1"/>
</dbReference>
<organism evidence="2 3">
    <name type="scientific">Meiothermus luteus</name>
    <dbReference type="NCBI Taxonomy" id="2026184"/>
    <lineage>
        <taxon>Bacteria</taxon>
        <taxon>Thermotogati</taxon>
        <taxon>Deinococcota</taxon>
        <taxon>Deinococci</taxon>
        <taxon>Thermales</taxon>
        <taxon>Thermaceae</taxon>
        <taxon>Meiothermus</taxon>
    </lineage>
</organism>